<proteinExistence type="predicted"/>
<feature type="region of interest" description="Disordered" evidence="1">
    <location>
        <begin position="29"/>
        <end position="146"/>
    </location>
</feature>
<dbReference type="PATRIC" id="fig|1678637.3.peg.1789"/>
<dbReference type="AlphaFoldDB" id="A0A0K9XHV2"/>
<keyword evidence="2" id="KW-0732">Signal</keyword>
<reference evidence="4" key="1">
    <citation type="submission" date="2015-07" db="EMBL/GenBank/DDBJ databases">
        <title>Draft genome sequence of Streptomyces sp. CMAA 1322, a bacterium isolated from Caatinga biome, from dry forest semiarid of Brazil.</title>
        <authorList>
            <person name="Santos S.N."/>
            <person name="Gacesa R."/>
            <person name="Taketani R.G."/>
            <person name="Long P.F."/>
            <person name="Melo I.S."/>
        </authorList>
    </citation>
    <scope>NUCLEOTIDE SEQUENCE [LARGE SCALE GENOMIC DNA]</scope>
    <source>
        <strain evidence="4">CMAA 1322</strain>
    </source>
</reference>
<feature type="signal peptide" evidence="2">
    <location>
        <begin position="1"/>
        <end position="28"/>
    </location>
</feature>
<feature type="compositionally biased region" description="Basic and acidic residues" evidence="1">
    <location>
        <begin position="31"/>
        <end position="59"/>
    </location>
</feature>
<gene>
    <name evidence="3" type="ORF">AC230_08245</name>
</gene>
<feature type="compositionally biased region" description="Basic and acidic residues" evidence="1">
    <location>
        <begin position="120"/>
        <end position="135"/>
    </location>
</feature>
<evidence type="ECO:0000313" key="4">
    <source>
        <dbReference type="Proteomes" id="UP000037288"/>
    </source>
</evidence>
<keyword evidence="4" id="KW-1185">Reference proteome</keyword>
<evidence type="ECO:0000256" key="2">
    <source>
        <dbReference type="SAM" id="SignalP"/>
    </source>
</evidence>
<evidence type="ECO:0000313" key="3">
    <source>
        <dbReference type="EMBL" id="KNB52641.1"/>
    </source>
</evidence>
<organism evidence="3 4">
    <name type="scientific">Streptomyces caatingaensis</name>
    <dbReference type="NCBI Taxonomy" id="1678637"/>
    <lineage>
        <taxon>Bacteria</taxon>
        <taxon>Bacillati</taxon>
        <taxon>Actinomycetota</taxon>
        <taxon>Actinomycetes</taxon>
        <taxon>Kitasatosporales</taxon>
        <taxon>Streptomycetaceae</taxon>
        <taxon>Streptomyces</taxon>
    </lineage>
</organism>
<name>A0A0K9XHV2_9ACTN</name>
<dbReference type="Proteomes" id="UP000037288">
    <property type="component" value="Unassembled WGS sequence"/>
</dbReference>
<protein>
    <submittedName>
        <fullName evidence="3">Uncharacterized protein</fullName>
    </submittedName>
</protein>
<dbReference type="EMBL" id="LFXA01000004">
    <property type="protein sequence ID" value="KNB52641.1"/>
    <property type="molecule type" value="Genomic_DNA"/>
</dbReference>
<comment type="caution">
    <text evidence="3">The sequence shown here is derived from an EMBL/GenBank/DDBJ whole genome shotgun (WGS) entry which is preliminary data.</text>
</comment>
<feature type="chain" id="PRO_5005532519" evidence="2">
    <location>
        <begin position="29"/>
        <end position="197"/>
    </location>
</feature>
<accession>A0A0K9XHV2</accession>
<dbReference type="RefSeq" id="WP_049715403.1">
    <property type="nucleotide sequence ID" value="NZ_LFXA01000004.1"/>
</dbReference>
<evidence type="ECO:0000256" key="1">
    <source>
        <dbReference type="SAM" id="MobiDB-lite"/>
    </source>
</evidence>
<dbReference type="STRING" id="1678637.AC230_08245"/>
<sequence>MPARTRTAALTLLAAVGAALVPATGAFAAEGGHRDHPGGHRPVVSHERLRESPRESPREHGRHTPLSPLHRTVVQQRPQEHPAGAAAKDRPATTGRGQAPVTQREHRGGVSRPAAPARPPAKDAVEKRSEVEKRPAGHRQAASNPVRRMVQAGQTVKSHHDVGGPLVAGTAALLAVGGGAYGVRLLGRRRAAGRADG</sequence>